<dbReference type="GO" id="GO:0005524">
    <property type="term" value="F:ATP binding"/>
    <property type="evidence" value="ECO:0007669"/>
    <property type="project" value="UniProtKB-KW"/>
</dbReference>
<dbReference type="EMBL" id="QMAP01000002">
    <property type="protein sequence ID" value="RXI49864.1"/>
    <property type="molecule type" value="Genomic_DNA"/>
</dbReference>
<dbReference type="FunFam" id="3.40.50.300:FF:000006">
    <property type="entry name" value="DNA-binding transcriptional regulator NtrC"/>
    <property type="match status" value="1"/>
</dbReference>
<dbReference type="InterPro" id="IPR027417">
    <property type="entry name" value="P-loop_NTPase"/>
</dbReference>
<sequence>MDKKVILKTMENSIKNNKPIIGVAIGSGFSANQASKGGADFILVLNAGKFRNSGVSSLACLLPFGNSNNMMFEMGEREILTKKLRNPIIFGACASDLTISKDKLIDNIIEAGFHGVNNFPTVGIIDGSYRQALEEDGMGYSEEVELMKKAVQRGLFTIAFVFNEKQSEEMTKVGVDVICAHLGWTLGGDTNVKNRTTLKEDINLVNNIFKASEKHNKNVIKMVYGGKIEDADMAGYFYDNTDAVGYIGGSSFERIPSERIIKSVTHEFKNFNKLNNDKIGFKEMIGQSNSMKELYELIDKVADKNVNIMVTGESGTGKELVVRALHYGGERRDNPFVKVNCAAMPKDILESELFGHEKGAFTGADKKRIGRFELAHKGTLFLDEIGDMDLSIQAKFLRIIQQQEFERVGGNKTIKVDVRIICATNKDLKKEVKEGRFREDLYYRLNTITLYVPPLRERKEDVPFLIHHFLKEKGKKFDKIAPKISPEVFDALMEYDWPGNVRELENAMERAIILCEKHLIRLNNLPMSIINNNKEFDESKHVTPIDIKETTIRNIEREIIIEALEKYDWNRTKTSKSLGISRRTLYNKIKEFNIR</sequence>
<dbReference type="SUPFAM" id="SSF51621">
    <property type="entry name" value="Phosphoenolpyruvate/pyruvate domain"/>
    <property type="match status" value="1"/>
</dbReference>
<accession>A0A4V1LEW2</accession>
<dbReference type="InterPro" id="IPR025944">
    <property type="entry name" value="Sigma_54_int_dom_CS"/>
</dbReference>
<evidence type="ECO:0000313" key="7">
    <source>
        <dbReference type="EMBL" id="BDR81503.1"/>
    </source>
</evidence>
<dbReference type="InterPro" id="IPR025662">
    <property type="entry name" value="Sigma_54_int_dom_ATP-bd_1"/>
</dbReference>
<dbReference type="PRINTS" id="PR01590">
    <property type="entry name" value="HTHFIS"/>
</dbReference>
<organism evidence="8 9">
    <name type="scientific">Clostridium tetani</name>
    <dbReference type="NCBI Taxonomy" id="1513"/>
    <lineage>
        <taxon>Bacteria</taxon>
        <taxon>Bacillati</taxon>
        <taxon>Bacillota</taxon>
        <taxon>Clostridia</taxon>
        <taxon>Eubacteriales</taxon>
        <taxon>Clostridiaceae</taxon>
        <taxon>Clostridium</taxon>
    </lineage>
</organism>
<keyword evidence="4" id="KW-0238">DNA-binding</keyword>
<evidence type="ECO:0000256" key="4">
    <source>
        <dbReference type="ARBA" id="ARBA00023125"/>
    </source>
</evidence>
<dbReference type="InterPro" id="IPR002078">
    <property type="entry name" value="Sigma_54_int"/>
</dbReference>
<evidence type="ECO:0000313" key="8">
    <source>
        <dbReference type="EMBL" id="RXI49864.1"/>
    </source>
</evidence>
<dbReference type="InterPro" id="IPR009215">
    <property type="entry name" value="TIM-br_IGPS-like"/>
</dbReference>
<evidence type="ECO:0000313" key="9">
    <source>
        <dbReference type="Proteomes" id="UP000290921"/>
    </source>
</evidence>
<dbReference type="SUPFAM" id="SSF52540">
    <property type="entry name" value="P-loop containing nucleoside triphosphate hydrolases"/>
    <property type="match status" value="1"/>
</dbReference>
<dbReference type="PANTHER" id="PTHR32071:SF57">
    <property type="entry name" value="C4-DICARBOXYLATE TRANSPORT TRANSCRIPTIONAL REGULATORY PROTEIN DCTD"/>
    <property type="match status" value="1"/>
</dbReference>
<gene>
    <name evidence="8" type="ORF">DP130_02445</name>
    <name evidence="7" type="ORF">K234311028_17490</name>
</gene>
<dbReference type="Pfam" id="PF09370">
    <property type="entry name" value="PEP_hydrolase"/>
    <property type="match status" value="1"/>
</dbReference>
<dbReference type="InterPro" id="IPR009057">
    <property type="entry name" value="Homeodomain-like_sf"/>
</dbReference>
<dbReference type="PANTHER" id="PTHR32071">
    <property type="entry name" value="TRANSCRIPTIONAL REGULATORY PROTEIN"/>
    <property type="match status" value="1"/>
</dbReference>
<evidence type="ECO:0000256" key="2">
    <source>
        <dbReference type="ARBA" id="ARBA00022840"/>
    </source>
</evidence>
<dbReference type="EMBL" id="AP026818">
    <property type="protein sequence ID" value="BDR81503.1"/>
    <property type="molecule type" value="Genomic_DNA"/>
</dbReference>
<dbReference type="GO" id="GO:0003824">
    <property type="term" value="F:catalytic activity"/>
    <property type="evidence" value="ECO:0007669"/>
    <property type="project" value="InterPro"/>
</dbReference>
<dbReference type="Proteomes" id="UP001321763">
    <property type="component" value="Chromosome"/>
</dbReference>
<keyword evidence="1" id="KW-0547">Nucleotide-binding</keyword>
<evidence type="ECO:0000256" key="1">
    <source>
        <dbReference type="ARBA" id="ARBA00022741"/>
    </source>
</evidence>
<protein>
    <submittedName>
        <fullName evidence="8">Sigma-54-dependent Fis family transcriptional regulator</fullName>
    </submittedName>
</protein>
<dbReference type="CDD" id="cd00009">
    <property type="entry name" value="AAA"/>
    <property type="match status" value="1"/>
</dbReference>
<keyword evidence="5" id="KW-0804">Transcription</keyword>
<dbReference type="PROSITE" id="PS00688">
    <property type="entry name" value="SIGMA54_INTERACT_3"/>
    <property type="match status" value="1"/>
</dbReference>
<dbReference type="InterPro" id="IPR002197">
    <property type="entry name" value="HTH_Fis"/>
</dbReference>
<keyword evidence="3" id="KW-0805">Transcription regulation</keyword>
<proteinExistence type="predicted"/>
<name>A0A4V1LEW2_CLOTA</name>
<keyword evidence="2" id="KW-0067">ATP-binding</keyword>
<dbReference type="SMART" id="SM00382">
    <property type="entry name" value="AAA"/>
    <property type="match status" value="1"/>
</dbReference>
<dbReference type="Pfam" id="PF25601">
    <property type="entry name" value="AAA_lid_14"/>
    <property type="match status" value="1"/>
</dbReference>
<dbReference type="Gene3D" id="3.20.20.70">
    <property type="entry name" value="Aldolase class I"/>
    <property type="match status" value="1"/>
</dbReference>
<dbReference type="InterPro" id="IPR013785">
    <property type="entry name" value="Aldolase_TIM"/>
</dbReference>
<dbReference type="InterPro" id="IPR025943">
    <property type="entry name" value="Sigma_54_int_dom_ATP-bd_2"/>
</dbReference>
<dbReference type="Gene3D" id="3.40.50.300">
    <property type="entry name" value="P-loop containing nucleotide triphosphate hydrolases"/>
    <property type="match status" value="1"/>
</dbReference>
<dbReference type="InterPro" id="IPR058031">
    <property type="entry name" value="AAA_lid_NorR"/>
</dbReference>
<dbReference type="PROSITE" id="PS00676">
    <property type="entry name" value="SIGMA54_INTERACT_2"/>
    <property type="match status" value="1"/>
</dbReference>
<evidence type="ECO:0000256" key="5">
    <source>
        <dbReference type="ARBA" id="ARBA00023163"/>
    </source>
</evidence>
<dbReference type="RefSeq" id="WP_080744603.1">
    <property type="nucleotide sequence ID" value="NZ_AP026806.1"/>
</dbReference>
<dbReference type="Proteomes" id="UP000290921">
    <property type="component" value="Unassembled WGS sequence"/>
</dbReference>
<dbReference type="AlphaFoldDB" id="A0A4V1LEW2"/>
<dbReference type="PROSITE" id="PS50045">
    <property type="entry name" value="SIGMA54_INTERACT_4"/>
    <property type="match status" value="1"/>
</dbReference>
<dbReference type="GO" id="GO:0043565">
    <property type="term" value="F:sequence-specific DNA binding"/>
    <property type="evidence" value="ECO:0007669"/>
    <property type="project" value="InterPro"/>
</dbReference>
<dbReference type="PROSITE" id="PS00675">
    <property type="entry name" value="SIGMA54_INTERACT_1"/>
    <property type="match status" value="1"/>
</dbReference>
<dbReference type="Pfam" id="PF00158">
    <property type="entry name" value="Sigma54_activat"/>
    <property type="match status" value="1"/>
</dbReference>
<dbReference type="InterPro" id="IPR003593">
    <property type="entry name" value="AAA+_ATPase"/>
</dbReference>
<evidence type="ECO:0000256" key="3">
    <source>
        <dbReference type="ARBA" id="ARBA00023015"/>
    </source>
</evidence>
<dbReference type="SUPFAM" id="SSF46689">
    <property type="entry name" value="Homeodomain-like"/>
    <property type="match status" value="1"/>
</dbReference>
<dbReference type="GO" id="GO:0006355">
    <property type="term" value="P:regulation of DNA-templated transcription"/>
    <property type="evidence" value="ECO:0007669"/>
    <property type="project" value="InterPro"/>
</dbReference>
<feature type="domain" description="Sigma-54 factor interaction" evidence="6">
    <location>
        <begin position="284"/>
        <end position="513"/>
    </location>
</feature>
<dbReference type="Gene3D" id="1.10.10.60">
    <property type="entry name" value="Homeodomain-like"/>
    <property type="match status" value="1"/>
</dbReference>
<evidence type="ECO:0000259" key="6">
    <source>
        <dbReference type="PROSITE" id="PS50045"/>
    </source>
</evidence>
<reference evidence="7 10" key="2">
    <citation type="submission" date="2022-09" db="EMBL/GenBank/DDBJ databases">
        <title>complete genome sequences of Clostridium tetani str. KHSU-234311-028 isolated from soil.</title>
        <authorList>
            <person name="Sekizuka T."/>
            <person name="Shitada C."/>
            <person name="Takahashi M."/>
            <person name="Kuroda M."/>
        </authorList>
    </citation>
    <scope>NUCLEOTIDE SEQUENCE [LARGE SCALE GENOMIC DNA]</scope>
    <source>
        <strain evidence="7 10">KHSU-234311-028</strain>
    </source>
</reference>
<reference evidence="8 9" key="1">
    <citation type="submission" date="2018-06" db="EMBL/GenBank/DDBJ databases">
        <title>Genome conservation of Clostridium tetani.</title>
        <authorList>
            <person name="Bruggemann H."/>
            <person name="Popoff M.R."/>
        </authorList>
    </citation>
    <scope>NUCLEOTIDE SEQUENCE [LARGE SCALE GENOMIC DNA]</scope>
    <source>
        <strain evidence="8 9">2017.061</strain>
    </source>
</reference>
<evidence type="ECO:0000313" key="10">
    <source>
        <dbReference type="Proteomes" id="UP001321763"/>
    </source>
</evidence>
<dbReference type="Pfam" id="PF02954">
    <property type="entry name" value="HTH_8"/>
    <property type="match status" value="1"/>
</dbReference>
<dbReference type="Gene3D" id="1.10.8.60">
    <property type="match status" value="1"/>
</dbReference>
<dbReference type="InterPro" id="IPR015813">
    <property type="entry name" value="Pyrv/PenolPyrv_kinase-like_dom"/>
</dbReference>